<gene>
    <name evidence="1" type="ORF">GCM10022277_36860</name>
</gene>
<organism evidence="1 2">
    <name type="scientific">Litoribacillus peritrichatus</name>
    <dbReference type="NCBI Taxonomy" id="718191"/>
    <lineage>
        <taxon>Bacteria</taxon>
        <taxon>Pseudomonadati</taxon>
        <taxon>Pseudomonadota</taxon>
        <taxon>Gammaproteobacteria</taxon>
        <taxon>Oceanospirillales</taxon>
        <taxon>Oceanospirillaceae</taxon>
        <taxon>Litoribacillus</taxon>
    </lineage>
</organism>
<accession>A0ABP7N555</accession>
<dbReference type="RefSeq" id="WP_344800091.1">
    <property type="nucleotide sequence ID" value="NZ_BAABBN010000012.1"/>
</dbReference>
<dbReference type="Proteomes" id="UP001501565">
    <property type="component" value="Unassembled WGS sequence"/>
</dbReference>
<protein>
    <submittedName>
        <fullName evidence="1">Uncharacterized protein</fullName>
    </submittedName>
</protein>
<name>A0ABP7N555_9GAMM</name>
<evidence type="ECO:0000313" key="1">
    <source>
        <dbReference type="EMBL" id="GAA3937124.1"/>
    </source>
</evidence>
<evidence type="ECO:0000313" key="2">
    <source>
        <dbReference type="Proteomes" id="UP001501565"/>
    </source>
</evidence>
<comment type="caution">
    <text evidence="1">The sequence shown here is derived from an EMBL/GenBank/DDBJ whole genome shotgun (WGS) entry which is preliminary data.</text>
</comment>
<keyword evidence="2" id="KW-1185">Reference proteome</keyword>
<dbReference type="EMBL" id="BAABBN010000012">
    <property type="protein sequence ID" value="GAA3937124.1"/>
    <property type="molecule type" value="Genomic_DNA"/>
</dbReference>
<proteinExistence type="predicted"/>
<reference evidence="2" key="1">
    <citation type="journal article" date="2019" name="Int. J. Syst. Evol. Microbiol.">
        <title>The Global Catalogue of Microorganisms (GCM) 10K type strain sequencing project: providing services to taxonomists for standard genome sequencing and annotation.</title>
        <authorList>
            <consortium name="The Broad Institute Genomics Platform"/>
            <consortium name="The Broad Institute Genome Sequencing Center for Infectious Disease"/>
            <person name="Wu L."/>
            <person name="Ma J."/>
        </authorList>
    </citation>
    <scope>NUCLEOTIDE SEQUENCE [LARGE SCALE GENOMIC DNA]</scope>
    <source>
        <strain evidence="2">JCM 17551</strain>
    </source>
</reference>
<sequence>MSLKYQLLADANQDSEQRGKIINALETEIQHFSKAMQAIEKLPSSTDKQMTDAYTAYCKMIDAYQEMISVRMSIIRRLKAS</sequence>